<sequence length="210" mass="24986">MPKKPNWLKHKDLVYERIINGQYIDGIGKIVDPLPSPDDVRDVMEEYFKVYSDRSFRIILVEDYNDYKIFIQIPDGKSSYDFYVWRAILKDGVLDIKVPTHDDLAKFYIELRSKNKVIEEYLINATIKLVHVNYRWGIPKIISYYFNNIEEELKREIGKFLSTLKWIALQEDINYPPKEKKMGSKYALAIYALLEAGFSMNEIRRVIKFR</sequence>
<reference evidence="1 2" key="1">
    <citation type="journal article" date="2019" name="Nat. Microbiol.">
        <title>Expanding anaerobic alkane metabolism in the domain of Archaea.</title>
        <authorList>
            <person name="Wang Y."/>
            <person name="Wegener G."/>
            <person name="Hou J."/>
            <person name="Wang F."/>
            <person name="Xiao X."/>
        </authorList>
    </citation>
    <scope>NUCLEOTIDE SEQUENCE [LARGE SCALE GENOMIC DNA]</scope>
    <source>
        <strain evidence="1">WYZ-LMO11</strain>
    </source>
</reference>
<accession>A0A523BDP5</accession>
<dbReference type="AlphaFoldDB" id="A0A523BDP5"/>
<gene>
    <name evidence="1" type="ORF">DSO09_02800</name>
</gene>
<organism evidence="1 2">
    <name type="scientific">Thermoproteota archaeon</name>
    <dbReference type="NCBI Taxonomy" id="2056631"/>
    <lineage>
        <taxon>Archaea</taxon>
        <taxon>Thermoproteota</taxon>
    </lineage>
</organism>
<name>A0A523BDP5_9CREN</name>
<evidence type="ECO:0000313" key="1">
    <source>
        <dbReference type="EMBL" id="TDA39071.1"/>
    </source>
</evidence>
<dbReference type="EMBL" id="QNVI01000038">
    <property type="protein sequence ID" value="TDA39071.1"/>
    <property type="molecule type" value="Genomic_DNA"/>
</dbReference>
<protein>
    <submittedName>
        <fullName evidence="1">Uncharacterized protein</fullName>
    </submittedName>
</protein>
<proteinExistence type="predicted"/>
<comment type="caution">
    <text evidence="1">The sequence shown here is derived from an EMBL/GenBank/DDBJ whole genome shotgun (WGS) entry which is preliminary data.</text>
</comment>
<evidence type="ECO:0000313" key="2">
    <source>
        <dbReference type="Proteomes" id="UP000317265"/>
    </source>
</evidence>
<dbReference type="Proteomes" id="UP000317265">
    <property type="component" value="Unassembled WGS sequence"/>
</dbReference>